<evidence type="ECO:0000313" key="3">
    <source>
        <dbReference type="WBParaSite" id="GPUH_0000096001-mRNA-1"/>
    </source>
</evidence>
<accession>A0A183CWW9</accession>
<organism evidence="3">
    <name type="scientific">Gongylonema pulchrum</name>
    <dbReference type="NCBI Taxonomy" id="637853"/>
    <lineage>
        <taxon>Eukaryota</taxon>
        <taxon>Metazoa</taxon>
        <taxon>Ecdysozoa</taxon>
        <taxon>Nematoda</taxon>
        <taxon>Chromadorea</taxon>
        <taxon>Rhabditida</taxon>
        <taxon>Spirurina</taxon>
        <taxon>Spiruromorpha</taxon>
        <taxon>Spiruroidea</taxon>
        <taxon>Gongylonematidae</taxon>
        <taxon>Gongylonema</taxon>
    </lineage>
</organism>
<sequence length="85" mass="10277">MFALCCRTCPKLRNAKALQILLKSEYLVRRYAIMSSYPLDQKGITVDDEIYFETYRRSSNQLETCYDNKYRKVIVFIYKFIWIIN</sequence>
<keyword evidence="2" id="KW-1185">Reference proteome</keyword>
<protein>
    <submittedName>
        <fullName evidence="1 3">Uncharacterized protein</fullName>
    </submittedName>
</protein>
<reference evidence="1 2" key="2">
    <citation type="submission" date="2018-11" db="EMBL/GenBank/DDBJ databases">
        <authorList>
            <consortium name="Pathogen Informatics"/>
        </authorList>
    </citation>
    <scope>NUCLEOTIDE SEQUENCE [LARGE SCALE GENOMIC DNA]</scope>
</reference>
<evidence type="ECO:0000313" key="2">
    <source>
        <dbReference type="Proteomes" id="UP000271098"/>
    </source>
</evidence>
<dbReference type="WBParaSite" id="GPUH_0000096001-mRNA-1">
    <property type="protein sequence ID" value="GPUH_0000096001-mRNA-1"/>
    <property type="gene ID" value="GPUH_0000096001"/>
</dbReference>
<evidence type="ECO:0000313" key="1">
    <source>
        <dbReference type="EMBL" id="VDK29111.1"/>
    </source>
</evidence>
<reference evidence="3" key="1">
    <citation type="submission" date="2016-06" db="UniProtKB">
        <authorList>
            <consortium name="WormBaseParasite"/>
        </authorList>
    </citation>
    <scope>IDENTIFICATION</scope>
</reference>
<proteinExistence type="predicted"/>
<gene>
    <name evidence="1" type="ORF">GPUH_LOCUS960</name>
</gene>
<dbReference type="EMBL" id="UYRT01001028">
    <property type="protein sequence ID" value="VDK29111.1"/>
    <property type="molecule type" value="Genomic_DNA"/>
</dbReference>
<dbReference type="AlphaFoldDB" id="A0A183CWW9"/>
<dbReference type="Proteomes" id="UP000271098">
    <property type="component" value="Unassembled WGS sequence"/>
</dbReference>
<name>A0A183CWW9_9BILA</name>